<dbReference type="GO" id="GO:0003677">
    <property type="term" value="F:DNA binding"/>
    <property type="evidence" value="ECO:0007669"/>
    <property type="project" value="UniProtKB-KW"/>
</dbReference>
<dbReference type="HAMAP" id="MF_00034">
    <property type="entry name" value="RuvC"/>
    <property type="match status" value="1"/>
</dbReference>
<comment type="subcellular location">
    <subcellularLocation>
        <location evidence="13">Cytoplasm</location>
    </subcellularLocation>
</comment>
<evidence type="ECO:0000256" key="11">
    <source>
        <dbReference type="ARBA" id="ARBA00023204"/>
    </source>
</evidence>
<evidence type="ECO:0000256" key="14">
    <source>
        <dbReference type="NCBIfam" id="TIGR00228"/>
    </source>
</evidence>
<dbReference type="PANTHER" id="PTHR30194">
    <property type="entry name" value="CROSSOVER JUNCTION ENDODEOXYRIBONUCLEASE RUVC"/>
    <property type="match status" value="1"/>
</dbReference>
<proteinExistence type="inferred from homology"/>
<dbReference type="NCBIfam" id="TIGR00228">
    <property type="entry name" value="ruvC"/>
    <property type="match status" value="1"/>
</dbReference>
<evidence type="ECO:0000256" key="4">
    <source>
        <dbReference type="ARBA" id="ARBA00022723"/>
    </source>
</evidence>
<dbReference type="KEGG" id="aplt:ANPL_00145"/>
<feature type="active site" evidence="13">
    <location>
        <position position="141"/>
    </location>
</feature>
<evidence type="ECO:0000313" key="15">
    <source>
        <dbReference type="EMBL" id="QJC27156.1"/>
    </source>
</evidence>
<protein>
    <recommendedName>
        <fullName evidence="13 14">Crossover junction endodeoxyribonuclease RuvC</fullName>
        <ecNumber evidence="13 14">3.1.21.10</ecNumber>
    </recommendedName>
    <alternativeName>
        <fullName evidence="13">Holliday junction nuclease RuvC</fullName>
    </alternativeName>
    <alternativeName>
        <fullName evidence="13">Holliday junction resolvase RuvC</fullName>
    </alternativeName>
</protein>
<keyword evidence="16" id="KW-1185">Reference proteome</keyword>
<gene>
    <name evidence="13 15" type="primary">ruvC</name>
    <name evidence="15" type="ORF">ANPL_00145</name>
</gene>
<evidence type="ECO:0000256" key="10">
    <source>
        <dbReference type="ARBA" id="ARBA00023172"/>
    </source>
</evidence>
<comment type="function">
    <text evidence="13">The RuvA-RuvB-RuvC complex processes Holliday junction (HJ) DNA during genetic recombination and DNA repair. Endonuclease that resolves HJ intermediates. Cleaves cruciform DNA by making single-stranded nicks across the HJ at symmetrical positions within the homologous arms, yielding a 5'-phosphate and a 3'-hydroxyl group; requires a central core of homology in the junction. The consensus cleavage sequence is 5'-(A/T)TT(C/G)-3'. Cleavage occurs on the 3'-side of the TT dinucleotide at the point of strand exchange. HJ branch migration catalyzed by RuvA-RuvB allows RuvC to scan DNA until it finds its consensus sequence, where it cleaves and resolves the cruciform DNA.</text>
</comment>
<evidence type="ECO:0000256" key="8">
    <source>
        <dbReference type="ARBA" id="ARBA00022842"/>
    </source>
</evidence>
<dbReference type="GO" id="GO:0005737">
    <property type="term" value="C:cytoplasm"/>
    <property type="evidence" value="ECO:0007669"/>
    <property type="project" value="UniProtKB-SubCell"/>
</dbReference>
<dbReference type="Proteomes" id="UP000500930">
    <property type="component" value="Chromosome"/>
</dbReference>
<dbReference type="FunFam" id="3.30.420.10:FF:000002">
    <property type="entry name" value="Crossover junction endodeoxyribonuclease RuvC"/>
    <property type="match status" value="1"/>
</dbReference>
<comment type="subunit">
    <text evidence="13">Homodimer which binds Holliday junction (HJ) DNA. The HJ becomes 2-fold symmetrical on binding to RuvC with unstacked arms; it has a different conformation from HJ DNA in complex with RuvA. In the full resolvosome a probable DNA-RuvA(4)-RuvB(12)-RuvC(2) complex forms which resolves the HJ.</text>
</comment>
<dbReference type="CDD" id="cd16962">
    <property type="entry name" value="RuvC"/>
    <property type="match status" value="1"/>
</dbReference>
<evidence type="ECO:0000256" key="3">
    <source>
        <dbReference type="ARBA" id="ARBA00022722"/>
    </source>
</evidence>
<dbReference type="Pfam" id="PF02075">
    <property type="entry name" value="RuvC"/>
    <property type="match status" value="1"/>
</dbReference>
<dbReference type="GO" id="GO:0000287">
    <property type="term" value="F:magnesium ion binding"/>
    <property type="evidence" value="ECO:0007669"/>
    <property type="project" value="UniProtKB-UniRule"/>
</dbReference>
<dbReference type="Gene3D" id="3.30.420.10">
    <property type="entry name" value="Ribonuclease H-like superfamily/Ribonuclease H"/>
    <property type="match status" value="1"/>
</dbReference>
<dbReference type="RefSeq" id="WP_169192818.1">
    <property type="nucleotide sequence ID" value="NZ_CP046391.1"/>
</dbReference>
<keyword evidence="11 13" id="KW-0234">DNA repair</keyword>
<organism evidence="15 16">
    <name type="scientific">Anaplasma platys</name>
    <dbReference type="NCBI Taxonomy" id="949"/>
    <lineage>
        <taxon>Bacteria</taxon>
        <taxon>Pseudomonadati</taxon>
        <taxon>Pseudomonadota</taxon>
        <taxon>Alphaproteobacteria</taxon>
        <taxon>Rickettsiales</taxon>
        <taxon>Anaplasmataceae</taxon>
        <taxon>Anaplasma</taxon>
    </lineage>
</organism>
<dbReference type="EC" id="3.1.21.10" evidence="13 14"/>
<keyword evidence="4 13" id="KW-0479">Metal-binding</keyword>
<evidence type="ECO:0000256" key="9">
    <source>
        <dbReference type="ARBA" id="ARBA00023125"/>
    </source>
</evidence>
<evidence type="ECO:0000313" key="16">
    <source>
        <dbReference type="Proteomes" id="UP000500930"/>
    </source>
</evidence>
<keyword evidence="5 13" id="KW-0255">Endonuclease</keyword>
<dbReference type="GO" id="GO:0006310">
    <property type="term" value="P:DNA recombination"/>
    <property type="evidence" value="ECO:0007669"/>
    <property type="project" value="UniProtKB-UniRule"/>
</dbReference>
<dbReference type="InterPro" id="IPR012337">
    <property type="entry name" value="RNaseH-like_sf"/>
</dbReference>
<dbReference type="GO" id="GO:0008821">
    <property type="term" value="F:crossover junction DNA endonuclease activity"/>
    <property type="evidence" value="ECO:0007669"/>
    <property type="project" value="UniProtKB-UniRule"/>
</dbReference>
<evidence type="ECO:0000256" key="13">
    <source>
        <dbReference type="HAMAP-Rule" id="MF_00034"/>
    </source>
</evidence>
<comment type="cofactor">
    <cofactor evidence="13">
        <name>Mg(2+)</name>
        <dbReference type="ChEBI" id="CHEBI:18420"/>
    </cofactor>
    <text evidence="13">Binds 2 Mg(2+) ion per subunit.</text>
</comment>
<reference evidence="15 16" key="1">
    <citation type="journal article" date="2020" name="Pathogens">
        <title>First Whole Genome Sequence of Anaplasma platys, an Obligate Intracellular Rickettsial Pathogen of Dogs.</title>
        <authorList>
            <person name="Llanes A."/>
            <person name="Rajeev S."/>
        </authorList>
    </citation>
    <scope>NUCLEOTIDE SEQUENCE [LARGE SCALE GENOMIC DNA]</scope>
    <source>
        <strain evidence="15 16">S3</strain>
    </source>
</reference>
<dbReference type="PANTHER" id="PTHR30194:SF3">
    <property type="entry name" value="CROSSOVER JUNCTION ENDODEOXYRIBONUCLEASE RUVC"/>
    <property type="match status" value="1"/>
</dbReference>
<dbReference type="AlphaFoldDB" id="A0A858PX39"/>
<keyword evidence="10 13" id="KW-0233">DNA recombination</keyword>
<dbReference type="GO" id="GO:0009432">
    <property type="term" value="P:SOS response"/>
    <property type="evidence" value="ECO:0007669"/>
    <property type="project" value="UniProtKB-ARBA"/>
</dbReference>
<evidence type="ECO:0000256" key="12">
    <source>
        <dbReference type="ARBA" id="ARBA00029354"/>
    </source>
</evidence>
<dbReference type="GO" id="GO:0048476">
    <property type="term" value="C:Holliday junction resolvase complex"/>
    <property type="evidence" value="ECO:0007669"/>
    <property type="project" value="UniProtKB-UniRule"/>
</dbReference>
<feature type="active site" evidence="13">
    <location>
        <position position="7"/>
    </location>
</feature>
<keyword evidence="7 13" id="KW-0378">Hydrolase</keyword>
<name>A0A858PX39_9RICK</name>
<comment type="catalytic activity">
    <reaction evidence="12 13">
        <text>Endonucleolytic cleavage at a junction such as a reciprocal single-stranded crossover between two homologous DNA duplexes (Holliday junction).</text>
        <dbReference type="EC" id="3.1.21.10"/>
    </reaction>
</comment>
<evidence type="ECO:0000256" key="2">
    <source>
        <dbReference type="ARBA" id="ARBA00022490"/>
    </source>
</evidence>
<dbReference type="InterPro" id="IPR036397">
    <property type="entry name" value="RNaseH_sf"/>
</dbReference>
<feature type="binding site" evidence="13">
    <location>
        <position position="67"/>
    </location>
    <ligand>
        <name>Mg(2+)</name>
        <dbReference type="ChEBI" id="CHEBI:18420"/>
        <label>2</label>
    </ligand>
</feature>
<keyword evidence="2 13" id="KW-0963">Cytoplasm</keyword>
<keyword evidence="9 13" id="KW-0238">DNA-binding</keyword>
<feature type="active site" evidence="13">
    <location>
        <position position="67"/>
    </location>
</feature>
<dbReference type="EMBL" id="CP046391">
    <property type="protein sequence ID" value="QJC27156.1"/>
    <property type="molecule type" value="Genomic_DNA"/>
</dbReference>
<sequence length="161" mass="17747">MHVIGIDPGLANTGWAVIHFKHGQVTLCDAGTICPRGTLPIHGKLHYIYQTLNTTANRFTINCAAIENVFVNTNPKSSMFLCYARSAAMIALMNNNVEIFEYQPTTVKRRVFGSGHADKAQIAYVVNSTLRLPNDTKHSLHVTDAISIALCHVYSTKSVLF</sequence>
<dbReference type="GO" id="GO:0006281">
    <property type="term" value="P:DNA repair"/>
    <property type="evidence" value="ECO:0007669"/>
    <property type="project" value="UniProtKB-UniRule"/>
</dbReference>
<feature type="binding site" evidence="13">
    <location>
        <position position="7"/>
    </location>
    <ligand>
        <name>Mg(2+)</name>
        <dbReference type="ChEBI" id="CHEBI:18420"/>
        <label>1</label>
    </ligand>
</feature>
<keyword evidence="8 13" id="KW-0460">Magnesium</keyword>
<comment type="similarity">
    <text evidence="1 13">Belongs to the RuvC family.</text>
</comment>
<keyword evidence="3 13" id="KW-0540">Nuclease</keyword>
<evidence type="ECO:0000256" key="6">
    <source>
        <dbReference type="ARBA" id="ARBA00022763"/>
    </source>
</evidence>
<keyword evidence="6 13" id="KW-0227">DNA damage</keyword>
<evidence type="ECO:0000256" key="7">
    <source>
        <dbReference type="ARBA" id="ARBA00022801"/>
    </source>
</evidence>
<dbReference type="SUPFAM" id="SSF53098">
    <property type="entry name" value="Ribonuclease H-like"/>
    <property type="match status" value="1"/>
</dbReference>
<feature type="binding site" evidence="13">
    <location>
        <position position="141"/>
    </location>
    <ligand>
        <name>Mg(2+)</name>
        <dbReference type="ChEBI" id="CHEBI:18420"/>
        <label>1</label>
    </ligand>
</feature>
<dbReference type="InterPro" id="IPR002176">
    <property type="entry name" value="X-over_junc_endoDNase_RuvC"/>
</dbReference>
<evidence type="ECO:0000256" key="5">
    <source>
        <dbReference type="ARBA" id="ARBA00022759"/>
    </source>
</evidence>
<evidence type="ECO:0000256" key="1">
    <source>
        <dbReference type="ARBA" id="ARBA00009518"/>
    </source>
</evidence>
<dbReference type="PRINTS" id="PR00696">
    <property type="entry name" value="RSOLVASERUVC"/>
</dbReference>
<accession>A0A858PX39</accession>